<accession>H5UST7</accession>
<comment type="caution">
    <text evidence="1">The sequence shown here is derived from an EMBL/GenBank/DDBJ whole genome shotgun (WGS) entry which is preliminary data.</text>
</comment>
<protein>
    <submittedName>
        <fullName evidence="1">Uncharacterized protein</fullName>
    </submittedName>
</protein>
<organism evidence="1 2">
    <name type="scientific">Mobilicoccus pelagius NBRC 104925</name>
    <dbReference type="NCBI Taxonomy" id="1089455"/>
    <lineage>
        <taxon>Bacteria</taxon>
        <taxon>Bacillati</taxon>
        <taxon>Actinomycetota</taxon>
        <taxon>Actinomycetes</taxon>
        <taxon>Micrococcales</taxon>
        <taxon>Dermatophilaceae</taxon>
        <taxon>Mobilicoccus</taxon>
    </lineage>
</organism>
<evidence type="ECO:0000313" key="2">
    <source>
        <dbReference type="Proteomes" id="UP000004367"/>
    </source>
</evidence>
<dbReference type="eggNOG" id="ENOG5031QRT">
    <property type="taxonomic scope" value="Bacteria"/>
</dbReference>
<dbReference type="EMBL" id="BAFE01000060">
    <property type="protein sequence ID" value="GAB48795.1"/>
    <property type="molecule type" value="Genomic_DNA"/>
</dbReference>
<dbReference type="STRING" id="1089455.MOPEL_082_00040"/>
<evidence type="ECO:0000313" key="1">
    <source>
        <dbReference type="EMBL" id="GAB48795.1"/>
    </source>
</evidence>
<dbReference type="Proteomes" id="UP000004367">
    <property type="component" value="Unassembled WGS sequence"/>
</dbReference>
<feature type="non-terminal residue" evidence="1">
    <location>
        <position position="1"/>
    </location>
</feature>
<gene>
    <name evidence="1" type="ORF">MOPEL_082_00040</name>
</gene>
<sequence length="351" mass="38102">LLLNELATHGDKHTSACGVTARAEVIAHAFLELLDATAGTRDKHTARDLAAHFPTALRVLRQPDTDTGGREAARVLSPTGPHAPILVNTDLARRVHNPILGALQLHHHAAELTPATQLTFRVGSPAPHYPGQEKHADWPLLRLDALGPPRGPLAPERIPQTLWPGTVPCLAESSPHHGVVAALALARLGSTRPFGLIAFDLALPTSMANQVGSTWKLLLRGGTWPTFLADLNTLYDRLADDPPPINYRDRRILGEDTDLIAAALTQAADTIDVPHPDLPSQRRFWELFTGGDIAYGPAQLQLPPASTDYATHVAERARVDEAHMPLFRRAHQIIHENAAIRADGPLTWQPP</sequence>
<reference evidence="1 2" key="1">
    <citation type="submission" date="2012-02" db="EMBL/GenBank/DDBJ databases">
        <title>Whole genome shotgun sequence of Mobilicoccus pelagius NBRC 104925.</title>
        <authorList>
            <person name="Yoshida Y."/>
            <person name="Hosoyama A."/>
            <person name="Tsuchikane K."/>
            <person name="Katsumata H."/>
            <person name="Yamazaki S."/>
            <person name="Fujita N."/>
        </authorList>
    </citation>
    <scope>NUCLEOTIDE SEQUENCE [LARGE SCALE GENOMIC DNA]</scope>
    <source>
        <strain evidence="1 2">NBRC 104925</strain>
    </source>
</reference>
<dbReference type="AlphaFoldDB" id="H5UST7"/>
<keyword evidence="2" id="KW-1185">Reference proteome</keyword>
<proteinExistence type="predicted"/>
<name>H5UST7_9MICO</name>